<dbReference type="OrthoDB" id="3184970at2759"/>
<dbReference type="AlphaFoldDB" id="A0A9P5Q353"/>
<evidence type="ECO:0000313" key="2">
    <source>
        <dbReference type="Proteomes" id="UP000772434"/>
    </source>
</evidence>
<organism evidence="1 2">
    <name type="scientific">Rhodocollybia butyracea</name>
    <dbReference type="NCBI Taxonomy" id="206335"/>
    <lineage>
        <taxon>Eukaryota</taxon>
        <taxon>Fungi</taxon>
        <taxon>Dikarya</taxon>
        <taxon>Basidiomycota</taxon>
        <taxon>Agaricomycotina</taxon>
        <taxon>Agaricomycetes</taxon>
        <taxon>Agaricomycetidae</taxon>
        <taxon>Agaricales</taxon>
        <taxon>Marasmiineae</taxon>
        <taxon>Omphalotaceae</taxon>
        <taxon>Rhodocollybia</taxon>
    </lineage>
</organism>
<protein>
    <recommendedName>
        <fullName evidence="3">BTB domain-containing protein</fullName>
    </recommendedName>
</protein>
<keyword evidence="2" id="KW-1185">Reference proteome</keyword>
<comment type="caution">
    <text evidence="1">The sequence shown here is derived from an EMBL/GenBank/DDBJ whole genome shotgun (WGS) entry which is preliminary data.</text>
</comment>
<name>A0A9P5Q353_9AGAR</name>
<dbReference type="EMBL" id="JADNRY010000014">
    <property type="protein sequence ID" value="KAF9074201.1"/>
    <property type="molecule type" value="Genomic_DNA"/>
</dbReference>
<accession>A0A9P5Q353</accession>
<reference evidence="1" key="1">
    <citation type="submission" date="2020-11" db="EMBL/GenBank/DDBJ databases">
        <authorList>
            <consortium name="DOE Joint Genome Institute"/>
            <person name="Ahrendt S."/>
            <person name="Riley R."/>
            <person name="Andreopoulos W."/>
            <person name="Labutti K."/>
            <person name="Pangilinan J."/>
            <person name="Ruiz-Duenas F.J."/>
            <person name="Barrasa J.M."/>
            <person name="Sanchez-Garcia M."/>
            <person name="Camarero S."/>
            <person name="Miyauchi S."/>
            <person name="Serrano A."/>
            <person name="Linde D."/>
            <person name="Babiker R."/>
            <person name="Drula E."/>
            <person name="Ayuso-Fernandez I."/>
            <person name="Pacheco R."/>
            <person name="Padilla G."/>
            <person name="Ferreira P."/>
            <person name="Barriuso J."/>
            <person name="Kellner H."/>
            <person name="Castanera R."/>
            <person name="Alfaro M."/>
            <person name="Ramirez L."/>
            <person name="Pisabarro A.G."/>
            <person name="Kuo A."/>
            <person name="Tritt A."/>
            <person name="Lipzen A."/>
            <person name="He G."/>
            <person name="Yan M."/>
            <person name="Ng V."/>
            <person name="Cullen D."/>
            <person name="Martin F."/>
            <person name="Rosso M.-N."/>
            <person name="Henrissat B."/>
            <person name="Hibbett D."/>
            <person name="Martinez A.T."/>
            <person name="Grigoriev I.V."/>
        </authorList>
    </citation>
    <scope>NUCLEOTIDE SEQUENCE</scope>
    <source>
        <strain evidence="1">AH 40177</strain>
    </source>
</reference>
<proteinExistence type="predicted"/>
<evidence type="ECO:0000313" key="1">
    <source>
        <dbReference type="EMBL" id="KAF9074201.1"/>
    </source>
</evidence>
<sequence>MGRTAKKCGASGSCSLPVDVILQSSDGEQFGAHSRNLEMFSDAFPIAGSTIPPDGDIVKLTEKAEILRLMLCFTHNMPSPDLTSLDIQTLFSLGETVKKYGMHYASECVSREINKRAVTHPNPLEILVYKIRVSDLSMIDDVARRTMDIPLQEVVGVLANLETFRTWV</sequence>
<evidence type="ECO:0008006" key="3">
    <source>
        <dbReference type="Google" id="ProtNLM"/>
    </source>
</evidence>
<gene>
    <name evidence="1" type="ORF">BDP27DRAFT_223612</name>
</gene>
<dbReference type="Proteomes" id="UP000772434">
    <property type="component" value="Unassembled WGS sequence"/>
</dbReference>